<dbReference type="EMBL" id="GBRH01268673">
    <property type="protein sequence ID" value="JAD29222.1"/>
    <property type="molecule type" value="Transcribed_RNA"/>
</dbReference>
<feature type="compositionally biased region" description="Low complexity" evidence="1">
    <location>
        <begin position="16"/>
        <end position="26"/>
    </location>
</feature>
<evidence type="ECO:0000256" key="1">
    <source>
        <dbReference type="SAM" id="MobiDB-lite"/>
    </source>
</evidence>
<organism evidence="2">
    <name type="scientific">Arundo donax</name>
    <name type="common">Giant reed</name>
    <name type="synonym">Donax arundinaceus</name>
    <dbReference type="NCBI Taxonomy" id="35708"/>
    <lineage>
        <taxon>Eukaryota</taxon>
        <taxon>Viridiplantae</taxon>
        <taxon>Streptophyta</taxon>
        <taxon>Embryophyta</taxon>
        <taxon>Tracheophyta</taxon>
        <taxon>Spermatophyta</taxon>
        <taxon>Magnoliopsida</taxon>
        <taxon>Liliopsida</taxon>
        <taxon>Poales</taxon>
        <taxon>Poaceae</taxon>
        <taxon>PACMAD clade</taxon>
        <taxon>Arundinoideae</taxon>
        <taxon>Arundineae</taxon>
        <taxon>Arundo</taxon>
    </lineage>
</organism>
<protein>
    <submittedName>
        <fullName evidence="2">Uncharacterized protein</fullName>
    </submittedName>
</protein>
<evidence type="ECO:0000313" key="2">
    <source>
        <dbReference type="EMBL" id="JAD29222.1"/>
    </source>
</evidence>
<reference evidence="2" key="1">
    <citation type="submission" date="2014-09" db="EMBL/GenBank/DDBJ databases">
        <authorList>
            <person name="Magalhaes I.L.F."/>
            <person name="Oliveira U."/>
            <person name="Santos F.R."/>
            <person name="Vidigal T.H.D.A."/>
            <person name="Brescovit A.D."/>
            <person name="Santos A.J."/>
        </authorList>
    </citation>
    <scope>NUCLEOTIDE SEQUENCE</scope>
    <source>
        <tissue evidence="2">Shoot tissue taken approximately 20 cm above the soil surface</tissue>
    </source>
</reference>
<proteinExistence type="predicted"/>
<accession>A0A0A8Z2Z7</accession>
<sequence length="60" mass="6602">MRGRFLRGDGERSRPRASSSPPWPQQATAAVTGWIRRRLGAPALPWPAREVGGSGWARGY</sequence>
<name>A0A0A8Z2Z7_ARUDO</name>
<feature type="region of interest" description="Disordered" evidence="1">
    <location>
        <begin position="1"/>
        <end position="26"/>
    </location>
</feature>
<reference evidence="2" key="2">
    <citation type="journal article" date="2015" name="Data Brief">
        <title>Shoot transcriptome of the giant reed, Arundo donax.</title>
        <authorList>
            <person name="Barrero R.A."/>
            <person name="Guerrero F.D."/>
            <person name="Moolhuijzen P."/>
            <person name="Goolsby J.A."/>
            <person name="Tidwell J."/>
            <person name="Bellgard S.E."/>
            <person name="Bellgard M.I."/>
        </authorList>
    </citation>
    <scope>NUCLEOTIDE SEQUENCE</scope>
    <source>
        <tissue evidence="2">Shoot tissue taken approximately 20 cm above the soil surface</tissue>
    </source>
</reference>
<feature type="compositionally biased region" description="Basic and acidic residues" evidence="1">
    <location>
        <begin position="1"/>
        <end position="14"/>
    </location>
</feature>
<dbReference type="AlphaFoldDB" id="A0A0A8Z2Z7"/>